<evidence type="ECO:0000313" key="2">
    <source>
        <dbReference type="EMBL" id="CAF3845960.1"/>
    </source>
</evidence>
<comment type="caution">
    <text evidence="1">The sequence shown here is derived from an EMBL/GenBank/DDBJ whole genome shotgun (WGS) entry which is preliminary data.</text>
</comment>
<dbReference type="Proteomes" id="UP000677228">
    <property type="component" value="Unassembled WGS sequence"/>
</dbReference>
<reference evidence="1" key="1">
    <citation type="submission" date="2021-02" db="EMBL/GenBank/DDBJ databases">
        <authorList>
            <person name="Nowell W R."/>
        </authorList>
    </citation>
    <scope>NUCLEOTIDE SEQUENCE</scope>
</reference>
<dbReference type="Proteomes" id="UP000682733">
    <property type="component" value="Unassembled WGS sequence"/>
</dbReference>
<dbReference type="EMBL" id="CAJOBA010009205">
    <property type="protein sequence ID" value="CAF3845960.1"/>
    <property type="molecule type" value="Genomic_DNA"/>
</dbReference>
<dbReference type="InterPro" id="IPR013083">
    <property type="entry name" value="Znf_RING/FYVE/PHD"/>
</dbReference>
<name>A0A8S2E962_9BILA</name>
<proteinExistence type="predicted"/>
<sequence>MLIEDQHEGGLGGFVFEKMFMKRQILMKTHSDGIEFKHEENGCSSVLPYEALEKHELECGYQSKYCQGCQGHVLEKDYAQHQDKCAEISLKCSKCDTTYKRKHLKQHTKVQCLQQQLEQQRCQHEQEIKQLRCEL</sequence>
<organism evidence="1 3">
    <name type="scientific">Didymodactylos carnosus</name>
    <dbReference type="NCBI Taxonomy" id="1234261"/>
    <lineage>
        <taxon>Eukaryota</taxon>
        <taxon>Metazoa</taxon>
        <taxon>Spiralia</taxon>
        <taxon>Gnathifera</taxon>
        <taxon>Rotifera</taxon>
        <taxon>Eurotatoria</taxon>
        <taxon>Bdelloidea</taxon>
        <taxon>Philodinida</taxon>
        <taxon>Philodinidae</taxon>
        <taxon>Didymodactylos</taxon>
    </lineage>
</organism>
<dbReference type="SUPFAM" id="SSF49599">
    <property type="entry name" value="TRAF domain-like"/>
    <property type="match status" value="1"/>
</dbReference>
<gene>
    <name evidence="1" type="ORF">OVA965_LOCUS18467</name>
    <name evidence="2" type="ORF">TMI583_LOCUS18479</name>
</gene>
<accession>A0A8S2E962</accession>
<feature type="non-terminal residue" evidence="1">
    <location>
        <position position="1"/>
    </location>
</feature>
<protein>
    <submittedName>
        <fullName evidence="1">Uncharacterized protein</fullName>
    </submittedName>
</protein>
<dbReference type="AlphaFoldDB" id="A0A8S2E962"/>
<evidence type="ECO:0000313" key="1">
    <source>
        <dbReference type="EMBL" id="CAF1083273.1"/>
    </source>
</evidence>
<dbReference type="EMBL" id="CAJNOK010009188">
    <property type="protein sequence ID" value="CAF1083273.1"/>
    <property type="molecule type" value="Genomic_DNA"/>
</dbReference>
<dbReference type="Gene3D" id="3.30.40.10">
    <property type="entry name" value="Zinc/RING finger domain, C3HC4 (zinc finger)"/>
    <property type="match status" value="1"/>
</dbReference>
<evidence type="ECO:0000313" key="3">
    <source>
        <dbReference type="Proteomes" id="UP000677228"/>
    </source>
</evidence>